<dbReference type="AlphaFoldDB" id="A0A1L9SIY4"/>
<dbReference type="OrthoDB" id="4898945at2759"/>
<name>A0A1L9SIY4_9EURO</name>
<accession>A0A1L9SIY4</accession>
<dbReference type="Proteomes" id="UP000184188">
    <property type="component" value="Unassembled WGS sequence"/>
</dbReference>
<gene>
    <name evidence="4" type="ORF">ASPZODRAFT_53486</name>
</gene>
<proteinExistence type="inferred from homology"/>
<dbReference type="InterPro" id="IPR010829">
    <property type="entry name" value="Cerato-platanin"/>
</dbReference>
<evidence type="ECO:0000256" key="2">
    <source>
        <dbReference type="ARBA" id="ARBA00010421"/>
    </source>
</evidence>
<evidence type="ECO:0000256" key="3">
    <source>
        <dbReference type="ARBA" id="ARBA00022525"/>
    </source>
</evidence>
<reference evidence="5" key="1">
    <citation type="journal article" date="2017" name="Genome Biol.">
        <title>Comparative genomics reveals high biological diversity and specific adaptations in the industrially and medically important fungal genus Aspergillus.</title>
        <authorList>
            <person name="de Vries R.P."/>
            <person name="Riley R."/>
            <person name="Wiebenga A."/>
            <person name="Aguilar-Osorio G."/>
            <person name="Amillis S."/>
            <person name="Uchima C.A."/>
            <person name="Anderluh G."/>
            <person name="Asadollahi M."/>
            <person name="Askin M."/>
            <person name="Barry K."/>
            <person name="Battaglia E."/>
            <person name="Bayram O."/>
            <person name="Benocci T."/>
            <person name="Braus-Stromeyer S.A."/>
            <person name="Caldana C."/>
            <person name="Canovas D."/>
            <person name="Cerqueira G.C."/>
            <person name="Chen F."/>
            <person name="Chen W."/>
            <person name="Choi C."/>
            <person name="Clum A."/>
            <person name="Dos Santos R.A."/>
            <person name="Damasio A.R."/>
            <person name="Diallinas G."/>
            <person name="Emri T."/>
            <person name="Fekete E."/>
            <person name="Flipphi M."/>
            <person name="Freyberg S."/>
            <person name="Gallo A."/>
            <person name="Gournas C."/>
            <person name="Habgood R."/>
            <person name="Hainaut M."/>
            <person name="Harispe M.L."/>
            <person name="Henrissat B."/>
            <person name="Hilden K.S."/>
            <person name="Hope R."/>
            <person name="Hossain A."/>
            <person name="Karabika E."/>
            <person name="Karaffa L."/>
            <person name="Karanyi Z."/>
            <person name="Krasevec N."/>
            <person name="Kuo A."/>
            <person name="Kusch H."/>
            <person name="LaButti K."/>
            <person name="Lagendijk E.L."/>
            <person name="Lapidus A."/>
            <person name="Levasseur A."/>
            <person name="Lindquist E."/>
            <person name="Lipzen A."/>
            <person name="Logrieco A.F."/>
            <person name="MacCabe A."/>
            <person name="Maekelae M.R."/>
            <person name="Malavazi I."/>
            <person name="Melin P."/>
            <person name="Meyer V."/>
            <person name="Mielnichuk N."/>
            <person name="Miskei M."/>
            <person name="Molnar A.P."/>
            <person name="Mule G."/>
            <person name="Ngan C.Y."/>
            <person name="Orejas M."/>
            <person name="Orosz E."/>
            <person name="Ouedraogo J.P."/>
            <person name="Overkamp K.M."/>
            <person name="Park H.-S."/>
            <person name="Perrone G."/>
            <person name="Piumi F."/>
            <person name="Punt P.J."/>
            <person name="Ram A.F."/>
            <person name="Ramon A."/>
            <person name="Rauscher S."/>
            <person name="Record E."/>
            <person name="Riano-Pachon D.M."/>
            <person name="Robert V."/>
            <person name="Roehrig J."/>
            <person name="Ruller R."/>
            <person name="Salamov A."/>
            <person name="Salih N.S."/>
            <person name="Samson R.A."/>
            <person name="Sandor E."/>
            <person name="Sanguinetti M."/>
            <person name="Schuetze T."/>
            <person name="Sepcic K."/>
            <person name="Shelest E."/>
            <person name="Sherlock G."/>
            <person name="Sophianopoulou V."/>
            <person name="Squina F.M."/>
            <person name="Sun H."/>
            <person name="Susca A."/>
            <person name="Todd R.B."/>
            <person name="Tsang A."/>
            <person name="Unkles S.E."/>
            <person name="van de Wiele N."/>
            <person name="van Rossen-Uffink D."/>
            <person name="Oliveira J.V."/>
            <person name="Vesth T.C."/>
            <person name="Visser J."/>
            <person name="Yu J.-H."/>
            <person name="Zhou M."/>
            <person name="Andersen M.R."/>
            <person name="Archer D.B."/>
            <person name="Baker S.E."/>
            <person name="Benoit I."/>
            <person name="Brakhage A.A."/>
            <person name="Braus G.H."/>
            <person name="Fischer R."/>
            <person name="Frisvad J.C."/>
            <person name="Goldman G.H."/>
            <person name="Houbraken J."/>
            <person name="Oakley B."/>
            <person name="Pocsi I."/>
            <person name="Scazzocchio C."/>
            <person name="Seiboth B."/>
            <person name="vanKuyk P.A."/>
            <person name="Wortman J."/>
            <person name="Dyer P.S."/>
            <person name="Grigoriev I.V."/>
        </authorList>
    </citation>
    <scope>NUCLEOTIDE SEQUENCE [LARGE SCALE GENOMIC DNA]</scope>
    <source>
        <strain evidence="5">CBS 506.65</strain>
    </source>
</reference>
<dbReference type="Pfam" id="PF07249">
    <property type="entry name" value="Cerato-platanin"/>
    <property type="match status" value="1"/>
</dbReference>
<dbReference type="VEuPathDB" id="FungiDB:ASPZODRAFT_53486"/>
<evidence type="ECO:0000256" key="1">
    <source>
        <dbReference type="ARBA" id="ARBA00004613"/>
    </source>
</evidence>
<organism evidence="4 5">
    <name type="scientific">Penicilliopsis zonata CBS 506.65</name>
    <dbReference type="NCBI Taxonomy" id="1073090"/>
    <lineage>
        <taxon>Eukaryota</taxon>
        <taxon>Fungi</taxon>
        <taxon>Dikarya</taxon>
        <taxon>Ascomycota</taxon>
        <taxon>Pezizomycotina</taxon>
        <taxon>Eurotiomycetes</taxon>
        <taxon>Eurotiomycetidae</taxon>
        <taxon>Eurotiales</taxon>
        <taxon>Aspergillaceae</taxon>
        <taxon>Penicilliopsis</taxon>
    </lineage>
</organism>
<comment type="subcellular location">
    <subcellularLocation>
        <location evidence="1">Secreted</location>
    </subcellularLocation>
</comment>
<dbReference type="RefSeq" id="XP_022581668.1">
    <property type="nucleotide sequence ID" value="XM_022728458.1"/>
</dbReference>
<protein>
    <recommendedName>
        <fullName evidence="6">Allergen Asp f 15</fullName>
    </recommendedName>
</protein>
<evidence type="ECO:0000313" key="4">
    <source>
        <dbReference type="EMBL" id="OJJ47158.1"/>
    </source>
</evidence>
<comment type="similarity">
    <text evidence="2">Belongs to the cerato-platanin family.</text>
</comment>
<dbReference type="GO" id="GO:0005576">
    <property type="term" value="C:extracellular region"/>
    <property type="evidence" value="ECO:0007669"/>
    <property type="project" value="UniProtKB-SubCell"/>
</dbReference>
<keyword evidence="3" id="KW-0964">Secreted</keyword>
<dbReference type="InterPro" id="IPR036908">
    <property type="entry name" value="RlpA-like_sf"/>
</dbReference>
<evidence type="ECO:0000313" key="5">
    <source>
        <dbReference type="Proteomes" id="UP000184188"/>
    </source>
</evidence>
<feature type="non-terminal residue" evidence="4">
    <location>
        <position position="151"/>
    </location>
</feature>
<dbReference type="EMBL" id="KV878341">
    <property type="protein sequence ID" value="OJJ47158.1"/>
    <property type="molecule type" value="Genomic_DNA"/>
</dbReference>
<dbReference type="CDD" id="cd22778">
    <property type="entry name" value="DPBB_CEPL-like"/>
    <property type="match status" value="1"/>
</dbReference>
<dbReference type="Gene3D" id="2.40.40.10">
    <property type="entry name" value="RlpA-like domain"/>
    <property type="match status" value="1"/>
</dbReference>
<feature type="non-terminal residue" evidence="4">
    <location>
        <position position="1"/>
    </location>
</feature>
<dbReference type="SUPFAM" id="SSF50685">
    <property type="entry name" value="Barwin-like endoglucanases"/>
    <property type="match status" value="1"/>
</dbReference>
<evidence type="ECO:0008006" key="6">
    <source>
        <dbReference type="Google" id="ProtNLM"/>
    </source>
</evidence>
<keyword evidence="5" id="KW-1185">Reference proteome</keyword>
<dbReference type="GeneID" id="34614922"/>
<sequence>SVAALAIPSFASPTESFVTPVSKAAGTSITVAYDQKYDVADSSLTTVACSDGANGLITKGYKTFGSVPGFPNIGGAPTVAGWNSSNCGKCYELNYENGDFKGSIYVTAVDSASPGAFNIGLHAMDKLTNGQAVQFGRVTATYTEVEEKFCA</sequence>